<protein>
    <recommendedName>
        <fullName evidence="4">DUF2631 domain-containing protein</fullName>
    </recommendedName>
</protein>
<feature type="transmembrane region" description="Helical" evidence="1">
    <location>
        <begin position="48"/>
        <end position="65"/>
    </location>
</feature>
<keyword evidence="1" id="KW-0472">Membrane</keyword>
<keyword evidence="1" id="KW-0812">Transmembrane</keyword>
<evidence type="ECO:0000313" key="3">
    <source>
        <dbReference type="Proteomes" id="UP000470520"/>
    </source>
</evidence>
<dbReference type="AlphaFoldDB" id="A0A7K3QTA5"/>
<evidence type="ECO:0008006" key="4">
    <source>
        <dbReference type="Google" id="ProtNLM"/>
    </source>
</evidence>
<evidence type="ECO:0000256" key="1">
    <source>
        <dbReference type="SAM" id="Phobius"/>
    </source>
</evidence>
<evidence type="ECO:0000313" key="2">
    <source>
        <dbReference type="EMBL" id="NEB93144.1"/>
    </source>
</evidence>
<dbReference type="RefSeq" id="WP_164189270.1">
    <property type="nucleotide sequence ID" value="NZ_JAAGMR010000192.1"/>
</dbReference>
<dbReference type="Proteomes" id="UP000470520">
    <property type="component" value="Unassembled WGS sequence"/>
</dbReference>
<accession>A0A7K3QTA5</accession>
<reference evidence="2 3" key="1">
    <citation type="submission" date="2020-01" db="EMBL/GenBank/DDBJ databases">
        <title>Insect and environment-associated Actinomycetes.</title>
        <authorList>
            <person name="Currrie C."/>
            <person name="Chevrette M."/>
            <person name="Carlson C."/>
            <person name="Stubbendieck R."/>
            <person name="Wendt-Pienkowski E."/>
        </authorList>
    </citation>
    <scope>NUCLEOTIDE SEQUENCE [LARGE SCALE GENOMIC DNA]</scope>
    <source>
        <strain evidence="2 3">SID7754</strain>
    </source>
</reference>
<proteinExistence type="predicted"/>
<sequence>MKRRSKPYEAPAWTKPGSQWGFWLCLSMLVLNAVVLVIRVLAGDEGRFIVSSAGFCVLFAVLLVGNRVARRKRSTPTP</sequence>
<feature type="transmembrane region" description="Helical" evidence="1">
    <location>
        <begin position="20"/>
        <end position="42"/>
    </location>
</feature>
<gene>
    <name evidence="2" type="ORF">G3I21_15820</name>
</gene>
<comment type="caution">
    <text evidence="2">The sequence shown here is derived from an EMBL/GenBank/DDBJ whole genome shotgun (WGS) entry which is preliminary data.</text>
</comment>
<name>A0A7K3QTA5_9ACTN</name>
<organism evidence="2 3">
    <name type="scientific">Streptomyces bauhiniae</name>
    <dbReference type="NCBI Taxonomy" id="2340725"/>
    <lineage>
        <taxon>Bacteria</taxon>
        <taxon>Bacillati</taxon>
        <taxon>Actinomycetota</taxon>
        <taxon>Actinomycetes</taxon>
        <taxon>Kitasatosporales</taxon>
        <taxon>Streptomycetaceae</taxon>
        <taxon>Streptomyces</taxon>
    </lineage>
</organism>
<dbReference type="EMBL" id="JAAGMR010000192">
    <property type="protein sequence ID" value="NEB93144.1"/>
    <property type="molecule type" value="Genomic_DNA"/>
</dbReference>
<keyword evidence="1" id="KW-1133">Transmembrane helix</keyword>